<keyword evidence="2" id="KW-0732">Signal</keyword>
<evidence type="ECO:0008006" key="5">
    <source>
        <dbReference type="Google" id="ProtNLM"/>
    </source>
</evidence>
<proteinExistence type="predicted"/>
<feature type="chain" id="PRO_5042085488" description="Secreted protein" evidence="2">
    <location>
        <begin position="23"/>
        <end position="140"/>
    </location>
</feature>
<sequence>MTRGALASVVILFSIRVGGCEGEPMQWSSETGPVVSHQVWKHRLRWPSASACPQPRWSPHAGKDSSRNERLLRSAPLRKMSDVIDVGLSRRQQLVTRAFGGEETPADFRSVTLRQGQETRVLQRQRASCSVRTSKLSKVE</sequence>
<evidence type="ECO:0000313" key="4">
    <source>
        <dbReference type="Proteomes" id="UP001221898"/>
    </source>
</evidence>
<organism evidence="3 4">
    <name type="scientific">Aldrovandia affinis</name>
    <dbReference type="NCBI Taxonomy" id="143900"/>
    <lineage>
        <taxon>Eukaryota</taxon>
        <taxon>Metazoa</taxon>
        <taxon>Chordata</taxon>
        <taxon>Craniata</taxon>
        <taxon>Vertebrata</taxon>
        <taxon>Euteleostomi</taxon>
        <taxon>Actinopterygii</taxon>
        <taxon>Neopterygii</taxon>
        <taxon>Teleostei</taxon>
        <taxon>Notacanthiformes</taxon>
        <taxon>Halosauridae</taxon>
        <taxon>Aldrovandia</taxon>
    </lineage>
</organism>
<feature type="signal peptide" evidence="2">
    <location>
        <begin position="1"/>
        <end position="22"/>
    </location>
</feature>
<gene>
    <name evidence="3" type="ORF">AAFF_G00275730</name>
</gene>
<accession>A0AAD7RAP7</accession>
<name>A0AAD7RAP7_9TELE</name>
<feature type="compositionally biased region" description="Basic and acidic residues" evidence="1">
    <location>
        <begin position="61"/>
        <end position="72"/>
    </location>
</feature>
<comment type="caution">
    <text evidence="3">The sequence shown here is derived from an EMBL/GenBank/DDBJ whole genome shotgun (WGS) entry which is preliminary data.</text>
</comment>
<keyword evidence="4" id="KW-1185">Reference proteome</keyword>
<evidence type="ECO:0000256" key="2">
    <source>
        <dbReference type="SAM" id="SignalP"/>
    </source>
</evidence>
<dbReference type="AlphaFoldDB" id="A0AAD7RAP7"/>
<dbReference type="EMBL" id="JAINUG010000380">
    <property type="protein sequence ID" value="KAJ8372923.1"/>
    <property type="molecule type" value="Genomic_DNA"/>
</dbReference>
<feature type="region of interest" description="Disordered" evidence="1">
    <location>
        <begin position="49"/>
        <end position="72"/>
    </location>
</feature>
<reference evidence="3" key="1">
    <citation type="journal article" date="2023" name="Science">
        <title>Genome structures resolve the early diversification of teleost fishes.</title>
        <authorList>
            <person name="Parey E."/>
            <person name="Louis A."/>
            <person name="Montfort J."/>
            <person name="Bouchez O."/>
            <person name="Roques C."/>
            <person name="Iampietro C."/>
            <person name="Lluch J."/>
            <person name="Castinel A."/>
            <person name="Donnadieu C."/>
            <person name="Desvignes T."/>
            <person name="Floi Bucao C."/>
            <person name="Jouanno E."/>
            <person name="Wen M."/>
            <person name="Mejri S."/>
            <person name="Dirks R."/>
            <person name="Jansen H."/>
            <person name="Henkel C."/>
            <person name="Chen W.J."/>
            <person name="Zahm M."/>
            <person name="Cabau C."/>
            <person name="Klopp C."/>
            <person name="Thompson A.W."/>
            <person name="Robinson-Rechavi M."/>
            <person name="Braasch I."/>
            <person name="Lecointre G."/>
            <person name="Bobe J."/>
            <person name="Postlethwait J.H."/>
            <person name="Berthelot C."/>
            <person name="Roest Crollius H."/>
            <person name="Guiguen Y."/>
        </authorList>
    </citation>
    <scope>NUCLEOTIDE SEQUENCE</scope>
    <source>
        <strain evidence="3">NC1722</strain>
    </source>
</reference>
<evidence type="ECO:0000256" key="1">
    <source>
        <dbReference type="SAM" id="MobiDB-lite"/>
    </source>
</evidence>
<dbReference type="Proteomes" id="UP001221898">
    <property type="component" value="Unassembled WGS sequence"/>
</dbReference>
<protein>
    <recommendedName>
        <fullName evidence="5">Secreted protein</fullName>
    </recommendedName>
</protein>
<evidence type="ECO:0000313" key="3">
    <source>
        <dbReference type="EMBL" id="KAJ8372923.1"/>
    </source>
</evidence>